<dbReference type="VEuPathDB" id="FungiDB:MGG_05507"/>
<feature type="compositionally biased region" description="Basic and acidic residues" evidence="1">
    <location>
        <begin position="280"/>
        <end position="292"/>
    </location>
</feature>
<dbReference type="InParanoid" id="G4MM80"/>
<dbReference type="HOGENOM" id="CLU_536436_0_0_1"/>
<dbReference type="OMA" id="EETCYPC"/>
<dbReference type="GeneID" id="2675821"/>
<organism evidence="2 3">
    <name type="scientific">Pyricularia oryzae (strain 70-15 / ATCC MYA-4617 / FGSC 8958)</name>
    <name type="common">Rice blast fungus</name>
    <name type="synonym">Magnaporthe oryzae</name>
    <dbReference type="NCBI Taxonomy" id="242507"/>
    <lineage>
        <taxon>Eukaryota</taxon>
        <taxon>Fungi</taxon>
        <taxon>Dikarya</taxon>
        <taxon>Ascomycota</taxon>
        <taxon>Pezizomycotina</taxon>
        <taxon>Sordariomycetes</taxon>
        <taxon>Sordariomycetidae</taxon>
        <taxon>Magnaporthales</taxon>
        <taxon>Pyriculariaceae</taxon>
        <taxon>Pyricularia</taxon>
    </lineage>
</organism>
<dbReference type="PANTHER" id="PTHR39606:SF1">
    <property type="entry name" value="CELL SURFACE PROTEIN"/>
    <property type="match status" value="1"/>
</dbReference>
<dbReference type="Proteomes" id="UP000009058">
    <property type="component" value="Chromosome 1"/>
</dbReference>
<name>G4MM80_PYRO7</name>
<evidence type="ECO:0000256" key="1">
    <source>
        <dbReference type="SAM" id="MobiDB-lite"/>
    </source>
</evidence>
<gene>
    <name evidence="2" type="ORF">MGG_05507</name>
</gene>
<reference evidence="2 3" key="1">
    <citation type="journal article" date="2005" name="Nature">
        <title>The genome sequence of the rice blast fungus Magnaporthe grisea.</title>
        <authorList>
            <person name="Dean R.A."/>
            <person name="Talbot N.J."/>
            <person name="Ebbole D.J."/>
            <person name="Farman M.L."/>
            <person name="Mitchell T.K."/>
            <person name="Orbach M.J."/>
            <person name="Thon M."/>
            <person name="Kulkarni R."/>
            <person name="Xu J.R."/>
            <person name="Pan H."/>
            <person name="Read N.D."/>
            <person name="Lee Y.H."/>
            <person name="Carbone I."/>
            <person name="Brown D."/>
            <person name="Oh Y.Y."/>
            <person name="Donofrio N."/>
            <person name="Jeong J.S."/>
            <person name="Soanes D.M."/>
            <person name="Djonovic S."/>
            <person name="Kolomiets E."/>
            <person name="Rehmeyer C."/>
            <person name="Li W."/>
            <person name="Harding M."/>
            <person name="Kim S."/>
            <person name="Lebrun M.H."/>
            <person name="Bohnert H."/>
            <person name="Coughlan S."/>
            <person name="Butler J."/>
            <person name="Calvo S."/>
            <person name="Ma L.J."/>
            <person name="Nicol R."/>
            <person name="Purcell S."/>
            <person name="Nusbaum C."/>
            <person name="Galagan J.E."/>
            <person name="Birren B.W."/>
        </authorList>
    </citation>
    <scope>NUCLEOTIDE SEQUENCE [LARGE SCALE GENOMIC DNA]</scope>
    <source>
        <strain evidence="3">70-15 / ATCC MYA-4617 / FGSC 8958</strain>
    </source>
</reference>
<feature type="compositionally biased region" description="Low complexity" evidence="1">
    <location>
        <begin position="293"/>
        <end position="324"/>
    </location>
</feature>
<dbReference type="RefSeq" id="XP_003710373.1">
    <property type="nucleotide sequence ID" value="XM_003710325.1"/>
</dbReference>
<evidence type="ECO:0008006" key="4">
    <source>
        <dbReference type="Google" id="ProtNLM"/>
    </source>
</evidence>
<feature type="compositionally biased region" description="Low complexity" evidence="1">
    <location>
        <begin position="465"/>
        <end position="476"/>
    </location>
</feature>
<dbReference type="STRING" id="242507.G4MM80"/>
<feature type="region of interest" description="Disordered" evidence="1">
    <location>
        <begin position="266"/>
        <end position="479"/>
    </location>
</feature>
<feature type="compositionally biased region" description="Polar residues" evidence="1">
    <location>
        <begin position="266"/>
        <end position="277"/>
    </location>
</feature>
<dbReference type="eggNOG" id="ENOG502RPUD">
    <property type="taxonomic scope" value="Eukaryota"/>
</dbReference>
<dbReference type="OrthoDB" id="2590867at2759"/>
<feature type="compositionally biased region" description="Basic and acidic residues" evidence="1">
    <location>
        <begin position="144"/>
        <end position="162"/>
    </location>
</feature>
<dbReference type="EMBL" id="CM001231">
    <property type="protein sequence ID" value="EHA57761.1"/>
    <property type="molecule type" value="Genomic_DNA"/>
</dbReference>
<feature type="compositionally biased region" description="Polar residues" evidence="1">
    <location>
        <begin position="334"/>
        <end position="346"/>
    </location>
</feature>
<sequence>MGLGTKIKTALHGDSHSRSGSASSYEDGRLPGSFPSDGTATNNTTNTTTNNTKPSTTNGLSSTTKTGDVNTHNSTLKKGGRHTKTDSGVDFADGPGHSKDVHSSNLTGGDYQRPVSREGGIGGIDDHTSSKKNDPYWGNIKQSGYERDLPHRPVSQVDRDLNGTDSGAYGSGLNNTRDGMVHDNVRSSNAGPHSSNMMNKADPRVDSDLDNRGANGVNGVNGGAYNGTTGNNYNSRGGMLDVTSGSNYNSRGGMLDGTTGTQGLGSTNQGPHNSNMLNKADPRVDSDVDHRATNNYGSNTTGYSSNNTGYGSNTTGYGSSNMSGNGTGRDVHGTNLTTHGGSNDMTGASGRRSDLHNVGLAHPNEPVLGEHHDDRLRARDNGYSPVNGGLGGSKPHHASLADRHHEEDLRDAGLYSSGRDSYGSREGYSRNGGGNNTTDSNGNVVYGRSASTRGSPQRGHGVGGPQQQQHGDSSSSHFVPRVMHTCNNCGTDNDISRYFRSDVSYRLG</sequence>
<feature type="region of interest" description="Disordered" evidence="1">
    <location>
        <begin position="1"/>
        <end position="180"/>
    </location>
</feature>
<accession>G4MM80</accession>
<reference key="2">
    <citation type="submission" date="2011-05" db="EMBL/GenBank/DDBJ databases">
        <title>The Genome Sequence of Magnaporthe oryzae 70-15.</title>
        <authorList>
            <consortium name="The Broad Institute Genome Sequencing Platform"/>
            <person name="Ma L.-J."/>
            <person name="Dead R."/>
            <person name="Young S.K."/>
            <person name="Zeng Q."/>
            <person name="Gargeya S."/>
            <person name="Fitzgerald M."/>
            <person name="Haas B."/>
            <person name="Abouelleil A."/>
            <person name="Alvarado L."/>
            <person name="Arachchi H.M."/>
            <person name="Berlin A."/>
            <person name="Brown A."/>
            <person name="Chapman S.B."/>
            <person name="Chen Z."/>
            <person name="Dunbar C."/>
            <person name="Freedman E."/>
            <person name="Gearin G."/>
            <person name="Gellesch M."/>
            <person name="Goldberg J."/>
            <person name="Griggs A."/>
            <person name="Gujja S."/>
            <person name="Heiman D."/>
            <person name="Howarth C."/>
            <person name="Larson L."/>
            <person name="Lui A."/>
            <person name="MacDonald P.J.P."/>
            <person name="Mehta T."/>
            <person name="Montmayeur A."/>
            <person name="Murphy C."/>
            <person name="Neiman D."/>
            <person name="Pearson M."/>
            <person name="Priest M."/>
            <person name="Roberts A."/>
            <person name="Saif S."/>
            <person name="Shea T."/>
            <person name="Shenoy N."/>
            <person name="Sisk P."/>
            <person name="Stolte C."/>
            <person name="Sykes S."/>
            <person name="Yandava C."/>
            <person name="Wortman J."/>
            <person name="Nusbaum C."/>
            <person name="Birren B."/>
        </authorList>
    </citation>
    <scope>NUCLEOTIDE SEQUENCE</scope>
    <source>
        <strain>70-15</strain>
    </source>
</reference>
<evidence type="ECO:0000313" key="2">
    <source>
        <dbReference type="EMBL" id="EHA57761.1"/>
    </source>
</evidence>
<dbReference type="PANTHER" id="PTHR39606">
    <property type="entry name" value="SURFACE PROTEIN, PUTATIVE-RELATED"/>
    <property type="match status" value="1"/>
</dbReference>
<proteinExistence type="predicted"/>
<feature type="compositionally biased region" description="Polar residues" evidence="1">
    <location>
        <begin position="59"/>
        <end position="76"/>
    </location>
</feature>
<feature type="compositionally biased region" description="Basic and acidic residues" evidence="1">
    <location>
        <begin position="368"/>
        <end position="380"/>
    </location>
</feature>
<dbReference type="KEGG" id="mgr:MGG_05507"/>
<feature type="compositionally biased region" description="Low complexity" evidence="1">
    <location>
        <begin position="39"/>
        <end position="58"/>
    </location>
</feature>
<dbReference type="AlphaFoldDB" id="G4MM80"/>
<protein>
    <recommendedName>
        <fullName evidence="4">Cell surface protein</fullName>
    </recommendedName>
</protein>
<feature type="compositionally biased region" description="Basic and acidic residues" evidence="1">
    <location>
        <begin position="124"/>
        <end position="134"/>
    </location>
</feature>
<keyword evidence="3" id="KW-1185">Reference proteome</keyword>
<evidence type="ECO:0000313" key="3">
    <source>
        <dbReference type="Proteomes" id="UP000009058"/>
    </source>
</evidence>
<feature type="compositionally biased region" description="Basic and acidic residues" evidence="1">
    <location>
        <begin position="399"/>
        <end position="411"/>
    </location>
</feature>